<reference evidence="2 3" key="1">
    <citation type="submission" date="2022-10" db="EMBL/GenBank/DDBJ databases">
        <title>Identification of biosynthetic pathway for the production of the potent trypsin inhibitor radiosumin.</title>
        <authorList>
            <person name="Fewer D.P."/>
            <person name="Delbaje E."/>
            <person name="Ouyang X."/>
            <person name="Agostino P.D."/>
            <person name="Wahlsten M."/>
            <person name="Jokela J."/>
            <person name="Permi P."/>
            <person name="Haapaniemi E."/>
            <person name="Koistinen H."/>
        </authorList>
    </citation>
    <scope>NUCLEOTIDE SEQUENCE [LARGE SCALE GENOMIC DNA]</scope>
    <source>
        <strain evidence="2 3">NIES-515</strain>
    </source>
</reference>
<dbReference type="Proteomes" id="UP001526143">
    <property type="component" value="Unassembled WGS sequence"/>
</dbReference>
<protein>
    <submittedName>
        <fullName evidence="2">Uncharacterized protein</fullName>
    </submittedName>
</protein>
<evidence type="ECO:0000256" key="1">
    <source>
        <dbReference type="SAM" id="Coils"/>
    </source>
</evidence>
<sequence>MNNLSRLLQNIKDNPATYLDKPSLTCLHSFLNSYLSTFCDLGFIQECLAMEGFGDWMQERVETTVPRSWDAIFLFTHGSERNAFYSFFELFEEFLKHKESYQNQKDEAEENLKSNMKNWKSGTYNFYKLLKDIKKRPAMYLGTTSITRLDMALRGYKVARTEVGLAATEEEIQFEGFQKWVQEKYEIKSNQSWAKIILFFSMDEHEALERFFELFEEYQNRNKSSEVEKNSD</sequence>
<proteinExistence type="predicted"/>
<dbReference type="EMBL" id="JAOWRF010000035">
    <property type="protein sequence ID" value="MCV3212370.1"/>
    <property type="molecule type" value="Genomic_DNA"/>
</dbReference>
<organism evidence="2 3">
    <name type="scientific">Plectonema radiosum NIES-515</name>
    <dbReference type="NCBI Taxonomy" id="2986073"/>
    <lineage>
        <taxon>Bacteria</taxon>
        <taxon>Bacillati</taxon>
        <taxon>Cyanobacteriota</taxon>
        <taxon>Cyanophyceae</taxon>
        <taxon>Oscillatoriophycideae</taxon>
        <taxon>Oscillatoriales</taxon>
        <taxon>Microcoleaceae</taxon>
        <taxon>Plectonema</taxon>
    </lineage>
</organism>
<feature type="coiled-coil region" evidence="1">
    <location>
        <begin position="91"/>
        <end position="118"/>
    </location>
</feature>
<comment type="caution">
    <text evidence="2">The sequence shown here is derived from an EMBL/GenBank/DDBJ whole genome shotgun (WGS) entry which is preliminary data.</text>
</comment>
<keyword evidence="3" id="KW-1185">Reference proteome</keyword>
<dbReference type="RefSeq" id="WP_263743881.1">
    <property type="nucleotide sequence ID" value="NZ_JAOWRF010000035.1"/>
</dbReference>
<accession>A0ABT3AUF8</accession>
<keyword evidence="1" id="KW-0175">Coiled coil</keyword>
<name>A0ABT3AUF8_9CYAN</name>
<evidence type="ECO:0000313" key="3">
    <source>
        <dbReference type="Proteomes" id="UP001526143"/>
    </source>
</evidence>
<gene>
    <name evidence="2" type="ORF">OGM63_02295</name>
</gene>
<evidence type="ECO:0000313" key="2">
    <source>
        <dbReference type="EMBL" id="MCV3212370.1"/>
    </source>
</evidence>